<feature type="chain" id="PRO_5045963176" description="CopL family metal-binding regulatory protein" evidence="2">
    <location>
        <begin position="25"/>
        <end position="139"/>
    </location>
</feature>
<sequence>MSRRLLRLCCLCLLVLALPLQGLAAVAWLHGSPGHGPMAQATLPDADDAMPPCHGHAPAADQAMASTADTTTTPAPENASPAPHAGCSACASCCGHGSAPPALWSVAPPPAAVADAPAAVAAPRIAPWTAEGIERPPRG</sequence>
<protein>
    <recommendedName>
        <fullName evidence="5">CopL family metal-binding regulatory protein</fullName>
    </recommendedName>
</protein>
<gene>
    <name evidence="3" type="ORF">AACH10_22855</name>
</gene>
<reference evidence="3 4" key="1">
    <citation type="submission" date="2024-04" db="EMBL/GenBank/DDBJ databases">
        <title>Novel species of the genus Ideonella isolated from streams.</title>
        <authorList>
            <person name="Lu H."/>
        </authorList>
    </citation>
    <scope>NUCLEOTIDE SEQUENCE [LARGE SCALE GENOMIC DNA]</scope>
    <source>
        <strain evidence="3 4">DXS22W</strain>
    </source>
</reference>
<dbReference type="EMBL" id="JBBUTH010000011">
    <property type="protein sequence ID" value="MEK8053112.1"/>
    <property type="molecule type" value="Genomic_DNA"/>
</dbReference>
<comment type="caution">
    <text evidence="3">The sequence shown here is derived from an EMBL/GenBank/DDBJ whole genome shotgun (WGS) entry which is preliminary data.</text>
</comment>
<organism evidence="3 4">
    <name type="scientific">Pseudaquabacterium inlustre</name>
    <dbReference type="NCBI Taxonomy" id="2984192"/>
    <lineage>
        <taxon>Bacteria</taxon>
        <taxon>Pseudomonadati</taxon>
        <taxon>Pseudomonadota</taxon>
        <taxon>Betaproteobacteria</taxon>
        <taxon>Burkholderiales</taxon>
        <taxon>Sphaerotilaceae</taxon>
        <taxon>Pseudaquabacterium</taxon>
    </lineage>
</organism>
<proteinExistence type="predicted"/>
<evidence type="ECO:0000313" key="4">
    <source>
        <dbReference type="Proteomes" id="UP001365405"/>
    </source>
</evidence>
<accession>A0ABU9CMQ6</accession>
<feature type="signal peptide" evidence="2">
    <location>
        <begin position="1"/>
        <end position="24"/>
    </location>
</feature>
<dbReference type="RefSeq" id="WP_341412859.1">
    <property type="nucleotide sequence ID" value="NZ_JBBUTH010000011.1"/>
</dbReference>
<evidence type="ECO:0000256" key="2">
    <source>
        <dbReference type="SAM" id="SignalP"/>
    </source>
</evidence>
<evidence type="ECO:0008006" key="5">
    <source>
        <dbReference type="Google" id="ProtNLM"/>
    </source>
</evidence>
<evidence type="ECO:0000313" key="3">
    <source>
        <dbReference type="EMBL" id="MEK8053112.1"/>
    </source>
</evidence>
<keyword evidence="4" id="KW-1185">Reference proteome</keyword>
<feature type="compositionally biased region" description="Low complexity" evidence="1">
    <location>
        <begin position="57"/>
        <end position="83"/>
    </location>
</feature>
<evidence type="ECO:0000256" key="1">
    <source>
        <dbReference type="SAM" id="MobiDB-lite"/>
    </source>
</evidence>
<keyword evidence="2" id="KW-0732">Signal</keyword>
<dbReference type="Proteomes" id="UP001365405">
    <property type="component" value="Unassembled WGS sequence"/>
</dbReference>
<feature type="region of interest" description="Disordered" evidence="1">
    <location>
        <begin position="39"/>
        <end position="83"/>
    </location>
</feature>
<name>A0ABU9CMQ6_9BURK</name>